<dbReference type="Gene3D" id="3.10.20.90">
    <property type="entry name" value="Phosphatidylinositol 3-kinase Catalytic Subunit, Chain A, domain 1"/>
    <property type="match status" value="1"/>
</dbReference>
<evidence type="ECO:0000313" key="1">
    <source>
        <dbReference type="EMBL" id="KAG8378411.1"/>
    </source>
</evidence>
<evidence type="ECO:0008006" key="3">
    <source>
        <dbReference type="Google" id="ProtNLM"/>
    </source>
</evidence>
<dbReference type="InterPro" id="IPR029071">
    <property type="entry name" value="Ubiquitin-like_domsf"/>
</dbReference>
<dbReference type="AlphaFoldDB" id="A0AAV6X6G8"/>
<name>A0AAV6X6G8_9LAMI</name>
<sequence>MCTGYGMAAEKIKIKVESPTSEFYVKMKEIDTVEDLMNIVKKTWGDDGSFTLRHYSELMENEKPLSAYNVKDGDVIKAEFFVEP</sequence>
<organism evidence="1 2">
    <name type="scientific">Buddleja alternifolia</name>
    <dbReference type="NCBI Taxonomy" id="168488"/>
    <lineage>
        <taxon>Eukaryota</taxon>
        <taxon>Viridiplantae</taxon>
        <taxon>Streptophyta</taxon>
        <taxon>Embryophyta</taxon>
        <taxon>Tracheophyta</taxon>
        <taxon>Spermatophyta</taxon>
        <taxon>Magnoliopsida</taxon>
        <taxon>eudicotyledons</taxon>
        <taxon>Gunneridae</taxon>
        <taxon>Pentapetalae</taxon>
        <taxon>asterids</taxon>
        <taxon>lamiids</taxon>
        <taxon>Lamiales</taxon>
        <taxon>Scrophulariaceae</taxon>
        <taxon>Buddlejeae</taxon>
        <taxon>Buddleja</taxon>
    </lineage>
</organism>
<dbReference type="EMBL" id="WHWC01000008">
    <property type="protein sequence ID" value="KAG8378411.1"/>
    <property type="molecule type" value="Genomic_DNA"/>
</dbReference>
<evidence type="ECO:0000313" key="2">
    <source>
        <dbReference type="Proteomes" id="UP000826271"/>
    </source>
</evidence>
<dbReference type="SUPFAM" id="SSF54236">
    <property type="entry name" value="Ubiquitin-like"/>
    <property type="match status" value="1"/>
</dbReference>
<reference evidence="1" key="1">
    <citation type="submission" date="2019-10" db="EMBL/GenBank/DDBJ databases">
        <authorList>
            <person name="Zhang R."/>
            <person name="Pan Y."/>
            <person name="Wang J."/>
            <person name="Ma R."/>
            <person name="Yu S."/>
        </authorList>
    </citation>
    <scope>NUCLEOTIDE SEQUENCE</scope>
    <source>
        <strain evidence="1">LA-IB0</strain>
        <tissue evidence="1">Leaf</tissue>
    </source>
</reference>
<protein>
    <recommendedName>
        <fullName evidence="3">Ubiquitin-like domain-containing protein</fullName>
    </recommendedName>
</protein>
<comment type="caution">
    <text evidence="1">The sequence shown here is derived from an EMBL/GenBank/DDBJ whole genome shotgun (WGS) entry which is preliminary data.</text>
</comment>
<gene>
    <name evidence="1" type="ORF">BUALT_Bualt08G0134600</name>
</gene>
<proteinExistence type="predicted"/>
<dbReference type="Proteomes" id="UP000826271">
    <property type="component" value="Unassembled WGS sequence"/>
</dbReference>
<accession>A0AAV6X6G8</accession>
<keyword evidence="2" id="KW-1185">Reference proteome</keyword>
<dbReference type="CDD" id="cd17039">
    <property type="entry name" value="Ubl_ubiquitin_like"/>
    <property type="match status" value="1"/>
</dbReference>